<protein>
    <submittedName>
        <fullName evidence="2">Uncharacterized protein</fullName>
    </submittedName>
</protein>
<name>A0ABM7LYS8_9ACTN</name>
<gene>
    <name evidence="2" type="ORF">Aiant_51580</name>
</gene>
<reference evidence="2 3" key="1">
    <citation type="submission" date="2020-08" db="EMBL/GenBank/DDBJ databases">
        <title>Whole genome shotgun sequence of Actinoplanes ianthinogenes NBRC 13996.</title>
        <authorList>
            <person name="Komaki H."/>
            <person name="Tamura T."/>
        </authorList>
    </citation>
    <scope>NUCLEOTIDE SEQUENCE [LARGE SCALE GENOMIC DNA]</scope>
    <source>
        <strain evidence="2 3">NBRC 13996</strain>
    </source>
</reference>
<keyword evidence="3" id="KW-1185">Reference proteome</keyword>
<proteinExistence type="predicted"/>
<organism evidence="2 3">
    <name type="scientific">Actinoplanes ianthinogenes</name>
    <dbReference type="NCBI Taxonomy" id="122358"/>
    <lineage>
        <taxon>Bacteria</taxon>
        <taxon>Bacillati</taxon>
        <taxon>Actinomycetota</taxon>
        <taxon>Actinomycetes</taxon>
        <taxon>Micromonosporales</taxon>
        <taxon>Micromonosporaceae</taxon>
        <taxon>Actinoplanes</taxon>
    </lineage>
</organism>
<dbReference type="Proteomes" id="UP000676967">
    <property type="component" value="Chromosome"/>
</dbReference>
<dbReference type="EMBL" id="AP023356">
    <property type="protein sequence ID" value="BCJ44501.1"/>
    <property type="molecule type" value="Genomic_DNA"/>
</dbReference>
<sequence length="105" mass="10611">MPGIRSDLLSASRPDRPRLAGIQAAHLDAAGRRDRVTWAGEGGEELAARHRAAGAGQPVLDVLCGGAGQKGQEDTVSSGDPAEPPIPASRISRAIGQPAPLGSAS</sequence>
<feature type="region of interest" description="Disordered" evidence="1">
    <location>
        <begin position="66"/>
        <end position="105"/>
    </location>
</feature>
<evidence type="ECO:0000313" key="3">
    <source>
        <dbReference type="Proteomes" id="UP000676967"/>
    </source>
</evidence>
<evidence type="ECO:0000313" key="2">
    <source>
        <dbReference type="EMBL" id="BCJ44501.1"/>
    </source>
</evidence>
<accession>A0ABM7LYS8</accession>
<evidence type="ECO:0000256" key="1">
    <source>
        <dbReference type="SAM" id="MobiDB-lite"/>
    </source>
</evidence>